<evidence type="ECO:0000313" key="2">
    <source>
        <dbReference type="Proteomes" id="UP001524502"/>
    </source>
</evidence>
<accession>A0ABT1RP66</accession>
<evidence type="ECO:0000313" key="1">
    <source>
        <dbReference type="EMBL" id="MCQ4636985.1"/>
    </source>
</evidence>
<dbReference type="EMBL" id="JANFXK010000009">
    <property type="protein sequence ID" value="MCQ4636985.1"/>
    <property type="molecule type" value="Genomic_DNA"/>
</dbReference>
<organism evidence="1 2">
    <name type="scientific">Anaerovorax odorimutans</name>
    <dbReference type="NCBI Taxonomy" id="109327"/>
    <lineage>
        <taxon>Bacteria</taxon>
        <taxon>Bacillati</taxon>
        <taxon>Bacillota</taxon>
        <taxon>Clostridia</taxon>
        <taxon>Peptostreptococcales</taxon>
        <taxon>Anaerovoracaceae</taxon>
        <taxon>Anaerovorax</taxon>
    </lineage>
</organism>
<proteinExistence type="predicted"/>
<sequence length="94" mass="11310">MKKDPLLSLFFDESSGNSLLRYYAKGERPFLPGRTQPEYSRELRIKWFWICGQIPILPVHPATIVPKEASWSQVKYENLCWQPFWRPQDLWKIR</sequence>
<keyword evidence="2" id="KW-1185">Reference proteome</keyword>
<protein>
    <submittedName>
        <fullName evidence="1">Uncharacterized protein</fullName>
    </submittedName>
</protein>
<reference evidence="1 2" key="1">
    <citation type="submission" date="2022-06" db="EMBL/GenBank/DDBJ databases">
        <title>Isolation of gut microbiota from human fecal samples.</title>
        <authorList>
            <person name="Pamer E.G."/>
            <person name="Barat B."/>
            <person name="Waligurski E."/>
            <person name="Medina S."/>
            <person name="Paddock L."/>
            <person name="Mostad J."/>
        </authorList>
    </citation>
    <scope>NUCLEOTIDE SEQUENCE [LARGE SCALE GENOMIC DNA]</scope>
    <source>
        <strain evidence="1 2">SL.3.17</strain>
    </source>
</reference>
<comment type="caution">
    <text evidence="1">The sequence shown here is derived from an EMBL/GenBank/DDBJ whole genome shotgun (WGS) entry which is preliminary data.</text>
</comment>
<gene>
    <name evidence="1" type="ORF">NE619_09600</name>
</gene>
<name>A0ABT1RP66_9FIRM</name>
<dbReference type="Proteomes" id="UP001524502">
    <property type="component" value="Unassembled WGS sequence"/>
</dbReference>